<dbReference type="GO" id="GO:0055085">
    <property type="term" value="P:transmembrane transport"/>
    <property type="evidence" value="ECO:0007669"/>
    <property type="project" value="InterPro"/>
</dbReference>
<gene>
    <name evidence="4" type="ORF">JCM19294_277</name>
</gene>
<reference evidence="4" key="1">
    <citation type="journal article" date="2014" name="Genome Announc.">
        <title>Draft Genome Sequences of Marine Flavobacterium Nonlabens Strains NR17, NR24, NR27, NR32, NR33, and Ara13.</title>
        <authorList>
            <person name="Nakanishi M."/>
            <person name="Meirelles P."/>
            <person name="Suzuki R."/>
            <person name="Takatani N."/>
            <person name="Mino S."/>
            <person name="Suda W."/>
            <person name="Oshima K."/>
            <person name="Hattori M."/>
            <person name="Ohkuma M."/>
            <person name="Hosokawa M."/>
            <person name="Miyashita K."/>
            <person name="Thompson F.L."/>
            <person name="Niwa A."/>
            <person name="Sawabe T."/>
            <person name="Sawabe T."/>
        </authorList>
    </citation>
    <scope>NUCLEOTIDE SEQUENCE [LARGE SCALE GENOMIC DNA]</scope>
    <source>
        <strain evidence="4">JCM 19294</strain>
    </source>
</reference>
<evidence type="ECO:0000313" key="5">
    <source>
        <dbReference type="Proteomes" id="UP000029221"/>
    </source>
</evidence>
<evidence type="ECO:0000259" key="3">
    <source>
        <dbReference type="Pfam" id="PF03544"/>
    </source>
</evidence>
<sequence length="242" mass="27162">MEVKKSEKADLRKNITLYALAGLAFMLLLAWQGLEYETKTVEIEEPPVEIEEFVIEEEIPITQMLDTPPPPPPPPPAPEILEVVEDDVEIEEVEIQDTETDEEEEIVEVEEVSEEVGVEEVIADVPFAIIENVPIYPGCEDKNNNADRKKCMSEKITKFVNRNFNTGLANDLGLEGRQKISVQFKIDSKGNIVGVQSRAKHPDLQKEAARVINKLPKMTPGMQRGRAVGVIYALPIIFQVQD</sequence>
<evidence type="ECO:0000256" key="2">
    <source>
        <dbReference type="SAM" id="Phobius"/>
    </source>
</evidence>
<dbReference type="InterPro" id="IPR037682">
    <property type="entry name" value="TonB_C"/>
</dbReference>
<dbReference type="EMBL" id="BBML01000007">
    <property type="protein sequence ID" value="GAK97738.1"/>
    <property type="molecule type" value="Genomic_DNA"/>
</dbReference>
<keyword evidence="1" id="KW-0175">Coiled coil</keyword>
<feature type="transmembrane region" description="Helical" evidence="2">
    <location>
        <begin position="15"/>
        <end position="34"/>
    </location>
</feature>
<feature type="domain" description="TonB C-terminal" evidence="3">
    <location>
        <begin position="170"/>
        <end position="239"/>
    </location>
</feature>
<dbReference type="SUPFAM" id="SSF74653">
    <property type="entry name" value="TolA/TonB C-terminal domain"/>
    <property type="match status" value="1"/>
</dbReference>
<dbReference type="Proteomes" id="UP000029221">
    <property type="component" value="Unassembled WGS sequence"/>
</dbReference>
<keyword evidence="5" id="KW-1185">Reference proteome</keyword>
<dbReference type="eggNOG" id="COG0810">
    <property type="taxonomic scope" value="Bacteria"/>
</dbReference>
<keyword evidence="2" id="KW-0812">Transmembrane</keyword>
<organism evidence="4 5">
    <name type="scientific">Nonlabens tegetincola</name>
    <dbReference type="NCBI Taxonomy" id="323273"/>
    <lineage>
        <taxon>Bacteria</taxon>
        <taxon>Pseudomonadati</taxon>
        <taxon>Bacteroidota</taxon>
        <taxon>Flavobacteriia</taxon>
        <taxon>Flavobacteriales</taxon>
        <taxon>Flavobacteriaceae</taxon>
        <taxon>Nonlabens</taxon>
    </lineage>
</organism>
<dbReference type="STRING" id="319236.BST91_09945"/>
<evidence type="ECO:0000256" key="1">
    <source>
        <dbReference type="SAM" id="Coils"/>
    </source>
</evidence>
<name>A0A090Q7J1_9FLAO</name>
<evidence type="ECO:0000313" key="4">
    <source>
        <dbReference type="EMBL" id="GAK97738.1"/>
    </source>
</evidence>
<keyword evidence="2" id="KW-0472">Membrane</keyword>
<accession>A0A090Q7J1</accession>
<dbReference type="AlphaFoldDB" id="A0A090Q7J1"/>
<comment type="caution">
    <text evidence="4">The sequence shown here is derived from an EMBL/GenBank/DDBJ whole genome shotgun (WGS) entry which is preliminary data.</text>
</comment>
<protein>
    <submittedName>
        <fullName evidence="4">TonB family protein</fullName>
    </submittedName>
</protein>
<keyword evidence="2" id="KW-1133">Transmembrane helix</keyword>
<feature type="coiled-coil region" evidence="1">
    <location>
        <begin position="81"/>
        <end position="115"/>
    </location>
</feature>
<dbReference type="Gene3D" id="3.30.1150.10">
    <property type="match status" value="1"/>
</dbReference>
<dbReference type="RefSeq" id="WP_042279543.1">
    <property type="nucleotide sequence ID" value="NZ_BBML01000007.1"/>
</dbReference>
<proteinExistence type="predicted"/>
<dbReference type="Pfam" id="PF03544">
    <property type="entry name" value="TonB_C"/>
    <property type="match status" value="1"/>
</dbReference>